<evidence type="ECO:0000259" key="9">
    <source>
        <dbReference type="Pfam" id="PF09811"/>
    </source>
</evidence>
<dbReference type="EMBL" id="DF849951">
    <property type="protein sequence ID" value="GAT60449.1"/>
    <property type="molecule type" value="Genomic_DNA"/>
</dbReference>
<evidence type="ECO:0000256" key="6">
    <source>
        <dbReference type="ARBA" id="ARBA00022490"/>
    </source>
</evidence>
<feature type="region of interest" description="Disordered" evidence="8">
    <location>
        <begin position="671"/>
        <end position="706"/>
    </location>
</feature>
<feature type="domain" description="Essential protein Yae1 N-terminal" evidence="9">
    <location>
        <begin position="30"/>
        <end position="67"/>
    </location>
</feature>
<organism evidence="10 11">
    <name type="scientific">Mycena chlorophos</name>
    <name type="common">Agaric fungus</name>
    <name type="synonym">Agaricus chlorophos</name>
    <dbReference type="NCBI Taxonomy" id="658473"/>
    <lineage>
        <taxon>Eukaryota</taxon>
        <taxon>Fungi</taxon>
        <taxon>Dikarya</taxon>
        <taxon>Basidiomycota</taxon>
        <taxon>Agaricomycotina</taxon>
        <taxon>Agaricomycetes</taxon>
        <taxon>Agaricomycetidae</taxon>
        <taxon>Agaricales</taxon>
        <taxon>Marasmiineae</taxon>
        <taxon>Mycenaceae</taxon>
        <taxon>Mycena</taxon>
    </lineage>
</organism>
<evidence type="ECO:0000313" key="10">
    <source>
        <dbReference type="EMBL" id="GAT60449.1"/>
    </source>
</evidence>
<comment type="subcellular location">
    <subcellularLocation>
        <location evidence="2">Cytoplasm</location>
    </subcellularLocation>
    <subcellularLocation>
        <location evidence="1">Nucleus</location>
    </subcellularLocation>
</comment>
<feature type="compositionally biased region" description="Polar residues" evidence="8">
    <location>
        <begin position="268"/>
        <end position="279"/>
    </location>
</feature>
<gene>
    <name evidence="10" type="ORF">MCHLO_16585</name>
</gene>
<evidence type="ECO:0000313" key="11">
    <source>
        <dbReference type="Proteomes" id="UP000815677"/>
    </source>
</evidence>
<keyword evidence="11" id="KW-1185">Reference proteome</keyword>
<evidence type="ECO:0000256" key="4">
    <source>
        <dbReference type="ARBA" id="ARBA00017286"/>
    </source>
</evidence>
<sequence>MESPWDDDATAQHSSDAEWSKIASEFTNAGYREGITAGKESALQEGFDAGFAQVGVPLGREIGHLRGAVSAIVAFLQSPHCQRDDKTALLAEARSIAVSLADIRFSDIAPRDLEAEAHAREHLALDDDEGVDENPELKEKREMEALEDMLGKLTPGTANTGIVESTRPTMIDVQTLAQRVELLSVEKERIRSRPASRRYAFSRVLRGGLQSATTSFQHQPMEASTQTDAVFFSSGTVALTANVLNTVNAGTKTLRRLIAAATKPHQDPAQQEDNASEAASPSRWSEADSESSDESATPEPTPRAIHPSLFYWNRPRRKLLDLPLEIIEHIALSLREPRCLNQMDEAALYISDRYHAFSEARHPLSALTRTCWTLRNALERILYRNIQLDMTGWKGRKHTGWPAGSLRLLLRTLEARPDLARFIHVAAIDYPLTSDAADLEDGLKRFLAATPYLKFICLAQCPLAFWDHRIWHLKGFATAFAPGILPSVLEDLTSLDEVHLRDSQVMSLNGSLPGHNIRRVRMDSSHENAALYFARLLTIFRSTLVDLDVRFIGGLQQRVPLFLNLGNAAYLHSGGHNLRYLRLDNVSVLSHLESGYAFTLRGLPALETLHVTHHAPFAPAAFSMLPPSLSILTASQYYGLWASERVKEGFPAAFGQAISMSTREILRVEGSGVVLEQPPSSSPRKRKKSGSEEEEEKEKEKKERERKLDIRPVVEACKLEGILCDEVMDAAGPFLRVFFGRRPIGPEYFVKAVKDTETEEDEEN</sequence>
<feature type="region of interest" description="Disordered" evidence="8">
    <location>
        <begin position="262"/>
        <end position="306"/>
    </location>
</feature>
<keyword evidence="6" id="KW-0963">Cytoplasm</keyword>
<dbReference type="Proteomes" id="UP000815677">
    <property type="component" value="Unassembled WGS sequence"/>
</dbReference>
<evidence type="ECO:0000256" key="2">
    <source>
        <dbReference type="ARBA" id="ARBA00004496"/>
    </source>
</evidence>
<dbReference type="PANTHER" id="PTHR18829:SF0">
    <property type="entry name" value="PROTEIN YAE1 HOMOLOG"/>
    <property type="match status" value="1"/>
</dbReference>
<name>A0ABQ0MAV4_MYCCL</name>
<evidence type="ECO:0000256" key="7">
    <source>
        <dbReference type="ARBA" id="ARBA00023242"/>
    </source>
</evidence>
<dbReference type="InterPro" id="IPR038881">
    <property type="entry name" value="Yae1-like"/>
</dbReference>
<reference evidence="10" key="1">
    <citation type="submission" date="2014-09" db="EMBL/GenBank/DDBJ databases">
        <title>Genome sequence of the luminous mushroom Mycena chlorophos for searching fungal bioluminescence genes.</title>
        <authorList>
            <person name="Tanaka Y."/>
            <person name="Kasuga D."/>
            <person name="Oba Y."/>
            <person name="Hase S."/>
            <person name="Sato K."/>
            <person name="Oba Y."/>
            <person name="Sakakibara Y."/>
        </authorList>
    </citation>
    <scope>NUCLEOTIDE SEQUENCE</scope>
</reference>
<accession>A0ABQ0MAV4</accession>
<evidence type="ECO:0000256" key="5">
    <source>
        <dbReference type="ARBA" id="ARBA00018400"/>
    </source>
</evidence>
<protein>
    <recommendedName>
        <fullName evidence="5">Protein YAE1</fullName>
    </recommendedName>
    <alternativeName>
        <fullName evidence="4">Protein yae1</fullName>
    </alternativeName>
</protein>
<dbReference type="PANTHER" id="PTHR18829">
    <property type="entry name" value="PROTEIN YAE1 HOMOLOG"/>
    <property type="match status" value="1"/>
</dbReference>
<proteinExistence type="inferred from homology"/>
<dbReference type="InterPro" id="IPR019191">
    <property type="entry name" value="Essential_protein_Yae1_N"/>
</dbReference>
<keyword evidence="7" id="KW-0539">Nucleus</keyword>
<comment type="similarity">
    <text evidence="3">Belongs to the YAE1 family.</text>
</comment>
<evidence type="ECO:0000256" key="3">
    <source>
        <dbReference type="ARBA" id="ARBA00007096"/>
    </source>
</evidence>
<dbReference type="Pfam" id="PF09811">
    <property type="entry name" value="Yae1_N"/>
    <property type="match status" value="1"/>
</dbReference>
<evidence type="ECO:0000256" key="8">
    <source>
        <dbReference type="SAM" id="MobiDB-lite"/>
    </source>
</evidence>
<evidence type="ECO:0000256" key="1">
    <source>
        <dbReference type="ARBA" id="ARBA00004123"/>
    </source>
</evidence>